<dbReference type="CDD" id="cd03081">
    <property type="entry name" value="TRX_Fd_NuoE_FDH_gamma"/>
    <property type="match status" value="1"/>
</dbReference>
<evidence type="ECO:0000256" key="3">
    <source>
        <dbReference type="ARBA" id="ARBA00022723"/>
    </source>
</evidence>
<keyword evidence="5 7" id="KW-0411">Iron-sulfur</keyword>
<dbReference type="InterPro" id="IPR041921">
    <property type="entry name" value="NuoE_N"/>
</dbReference>
<dbReference type="PIRSF" id="PIRSF000216">
    <property type="entry name" value="NADH_DH_24kDa"/>
    <property type="match status" value="1"/>
</dbReference>
<feature type="binding site" evidence="7">
    <location>
        <position position="134"/>
    </location>
    <ligand>
        <name>[2Fe-2S] cluster</name>
        <dbReference type="ChEBI" id="CHEBI:190135"/>
    </ligand>
</feature>
<sequence length="170" mass="18171">MSSILAGQDHGQDSLNASTRELLQRLIEQHRKRPGALLPLLHAVQEALAYVPVAALPLIAAGLNLSRAEVHGVASYYHFFRSEPPGRHLVQICRAEACQACGGEALLRQAEQTLACPLGQTRGDGALTLEAVYCLGLCATGPALQIDAQLHGRVTPQKLQTLAEALELNP</sequence>
<dbReference type="PANTHER" id="PTHR43342:SF2">
    <property type="entry name" value="POTENTIAL NAD-REDUCING HYDROGENASE SUBUNIT"/>
    <property type="match status" value="1"/>
</dbReference>
<dbReference type="NCBIfam" id="NF004638">
    <property type="entry name" value="PRK05988.1"/>
    <property type="match status" value="1"/>
</dbReference>
<evidence type="ECO:0000256" key="1">
    <source>
        <dbReference type="ARBA" id="ARBA00010643"/>
    </source>
</evidence>
<dbReference type="Pfam" id="PF01257">
    <property type="entry name" value="2Fe-2S_thioredx"/>
    <property type="match status" value="1"/>
</dbReference>
<evidence type="ECO:0000313" key="9">
    <source>
        <dbReference type="Proteomes" id="UP000562027"/>
    </source>
</evidence>
<dbReference type="InterPro" id="IPR036249">
    <property type="entry name" value="Thioredoxin-like_sf"/>
</dbReference>
<comment type="cofactor">
    <cofactor evidence="7">
        <name>[2Fe-2S] cluster</name>
        <dbReference type="ChEBI" id="CHEBI:190135"/>
    </cofactor>
    <text evidence="7">Binds 1 [2Fe-2S] cluster.</text>
</comment>
<evidence type="ECO:0000313" key="8">
    <source>
        <dbReference type="EMBL" id="MBB4842692.1"/>
    </source>
</evidence>
<feature type="binding site" evidence="7">
    <location>
        <position position="93"/>
    </location>
    <ligand>
        <name>[2Fe-2S] cluster</name>
        <dbReference type="ChEBI" id="CHEBI:190135"/>
    </ligand>
</feature>
<dbReference type="InterPro" id="IPR028431">
    <property type="entry name" value="NADP_DH_HndA-like"/>
</dbReference>
<dbReference type="GO" id="GO:0016491">
    <property type="term" value="F:oxidoreductase activity"/>
    <property type="evidence" value="ECO:0007669"/>
    <property type="project" value="InterPro"/>
</dbReference>
<dbReference type="AlphaFoldDB" id="A0A840L7N3"/>
<accession>A0A840L7N3</accession>
<feature type="binding site" evidence="7">
    <location>
        <position position="138"/>
    </location>
    <ligand>
        <name>[2Fe-2S] cluster</name>
        <dbReference type="ChEBI" id="CHEBI:190135"/>
    </ligand>
</feature>
<gene>
    <name evidence="8" type="ORF">HNP55_001207</name>
</gene>
<evidence type="ECO:0000256" key="4">
    <source>
        <dbReference type="ARBA" id="ARBA00023004"/>
    </source>
</evidence>
<dbReference type="GO" id="GO:0046872">
    <property type="term" value="F:metal ion binding"/>
    <property type="evidence" value="ECO:0007669"/>
    <property type="project" value="UniProtKB-KW"/>
</dbReference>
<proteinExistence type="inferred from homology"/>
<protein>
    <submittedName>
        <fullName evidence="8">Formate dehydrogenase subunit gamma</fullName>
    </submittedName>
</protein>
<comment type="similarity">
    <text evidence="1">Belongs to the complex I 24 kDa subunit family.</text>
</comment>
<dbReference type="RefSeq" id="WP_184297219.1">
    <property type="nucleotide sequence ID" value="NZ_JACHLP010000002.1"/>
</dbReference>
<keyword evidence="9" id="KW-1185">Reference proteome</keyword>
<reference evidence="8 9" key="1">
    <citation type="submission" date="2020-08" db="EMBL/GenBank/DDBJ databases">
        <title>Functional genomics of gut bacteria from endangered species of beetles.</title>
        <authorList>
            <person name="Carlos-Shanley C."/>
        </authorList>
    </citation>
    <scope>NUCLEOTIDE SEQUENCE [LARGE SCALE GENOMIC DNA]</scope>
    <source>
        <strain evidence="8 9">S00239</strain>
    </source>
</reference>
<evidence type="ECO:0000256" key="2">
    <source>
        <dbReference type="ARBA" id="ARBA00022714"/>
    </source>
</evidence>
<dbReference type="PROSITE" id="PS01099">
    <property type="entry name" value="COMPLEX1_24K"/>
    <property type="match status" value="1"/>
</dbReference>
<comment type="cofactor">
    <cofactor evidence="6">
        <name>[2Fe-2S] cluster</name>
        <dbReference type="ChEBI" id="CHEBI:190135"/>
    </cofactor>
</comment>
<dbReference type="Gene3D" id="3.40.30.10">
    <property type="entry name" value="Glutaredoxin"/>
    <property type="match status" value="1"/>
</dbReference>
<dbReference type="Gene3D" id="1.10.10.1590">
    <property type="entry name" value="NADH-quinone oxidoreductase subunit E"/>
    <property type="match status" value="1"/>
</dbReference>
<keyword evidence="4 7" id="KW-0408">Iron</keyword>
<dbReference type="PANTHER" id="PTHR43342">
    <property type="entry name" value="NADH-QUINONE OXIDOREDUCTASE, E SUBUNIT"/>
    <property type="match status" value="1"/>
</dbReference>
<evidence type="ECO:0000256" key="7">
    <source>
        <dbReference type="PIRSR" id="PIRSR000216-1"/>
    </source>
</evidence>
<dbReference type="InterPro" id="IPR002023">
    <property type="entry name" value="NuoE-like"/>
</dbReference>
<keyword evidence="3 7" id="KW-0479">Metal-binding</keyword>
<dbReference type="SUPFAM" id="SSF52833">
    <property type="entry name" value="Thioredoxin-like"/>
    <property type="match status" value="1"/>
</dbReference>
<evidence type="ECO:0000256" key="6">
    <source>
        <dbReference type="ARBA" id="ARBA00034078"/>
    </source>
</evidence>
<evidence type="ECO:0000256" key="5">
    <source>
        <dbReference type="ARBA" id="ARBA00023014"/>
    </source>
</evidence>
<feature type="binding site" evidence="7">
    <location>
        <position position="98"/>
    </location>
    <ligand>
        <name>[2Fe-2S] cluster</name>
        <dbReference type="ChEBI" id="CHEBI:190135"/>
    </ligand>
</feature>
<name>A0A840L7N3_9BURK</name>
<dbReference type="Proteomes" id="UP000562027">
    <property type="component" value="Unassembled WGS sequence"/>
</dbReference>
<dbReference type="EMBL" id="JACHLP010000002">
    <property type="protein sequence ID" value="MBB4842692.1"/>
    <property type="molecule type" value="Genomic_DNA"/>
</dbReference>
<comment type="caution">
    <text evidence="8">The sequence shown here is derived from an EMBL/GenBank/DDBJ whole genome shotgun (WGS) entry which is preliminary data.</text>
</comment>
<keyword evidence="2 7" id="KW-0001">2Fe-2S</keyword>
<organism evidence="8 9">
    <name type="scientific">Roseateles oligotrophus</name>
    <dbReference type="NCBI Taxonomy" id="1769250"/>
    <lineage>
        <taxon>Bacteria</taxon>
        <taxon>Pseudomonadati</taxon>
        <taxon>Pseudomonadota</taxon>
        <taxon>Betaproteobacteria</taxon>
        <taxon>Burkholderiales</taxon>
        <taxon>Sphaerotilaceae</taxon>
        <taxon>Roseateles</taxon>
    </lineage>
</organism>
<dbReference type="GO" id="GO:0051537">
    <property type="term" value="F:2 iron, 2 sulfur cluster binding"/>
    <property type="evidence" value="ECO:0007669"/>
    <property type="project" value="UniProtKB-KW"/>
</dbReference>